<evidence type="ECO:0000313" key="2">
    <source>
        <dbReference type="EMBL" id="QGG96294.1"/>
    </source>
</evidence>
<dbReference type="AlphaFoldDB" id="A0A5Q2RLD4"/>
<reference evidence="2 3" key="1">
    <citation type="submission" date="2019-11" db="EMBL/GenBank/DDBJ databases">
        <authorList>
            <person name="He Y."/>
        </authorList>
    </citation>
    <scope>NUCLEOTIDE SEQUENCE [LARGE SCALE GENOMIC DNA]</scope>
    <source>
        <strain evidence="2 3">SCSIO 58843</strain>
    </source>
</reference>
<protein>
    <recommendedName>
        <fullName evidence="1">AbiEi antitoxin N-terminal domain-containing protein</fullName>
    </recommendedName>
</protein>
<dbReference type="KEGG" id="atq:GH723_14975"/>
<sequence>MDFFHTFGMPGRWYSELFDIAADQYGFVTTEDLQHLGGDAQVLVDMRRHGHVDRVAHGLYRFHSFPAGPLDEFMQATLWPRRLGVISHDSALDLWDLCDVNPAKIHVTVPKAARLRRATPPEYVVHTRDLEPVDVTRFEGIPVVTALRAILDGQERHLDRRLIDQAVDSARRRGLITREELPVVEAAG</sequence>
<gene>
    <name evidence="2" type="ORF">GH723_14975</name>
</gene>
<keyword evidence="3" id="KW-1185">Reference proteome</keyword>
<dbReference type="EMBL" id="CP045851">
    <property type="protein sequence ID" value="QGG96294.1"/>
    <property type="molecule type" value="Genomic_DNA"/>
</dbReference>
<dbReference type="InterPro" id="IPR025159">
    <property type="entry name" value="AbiEi_N"/>
</dbReference>
<evidence type="ECO:0000313" key="3">
    <source>
        <dbReference type="Proteomes" id="UP000334019"/>
    </source>
</evidence>
<accession>A0A5Q2RLD4</accession>
<feature type="domain" description="AbiEi antitoxin N-terminal" evidence="1">
    <location>
        <begin position="16"/>
        <end position="62"/>
    </location>
</feature>
<organism evidence="2 3">
    <name type="scientific">Actinomarinicola tropica</name>
    <dbReference type="NCBI Taxonomy" id="2789776"/>
    <lineage>
        <taxon>Bacteria</taxon>
        <taxon>Bacillati</taxon>
        <taxon>Actinomycetota</taxon>
        <taxon>Acidimicrobiia</taxon>
        <taxon>Acidimicrobiales</taxon>
        <taxon>Iamiaceae</taxon>
        <taxon>Actinomarinicola</taxon>
    </lineage>
</organism>
<dbReference type="Pfam" id="PF13338">
    <property type="entry name" value="AbiEi_4"/>
    <property type="match status" value="1"/>
</dbReference>
<name>A0A5Q2RLD4_9ACTN</name>
<evidence type="ECO:0000259" key="1">
    <source>
        <dbReference type="Pfam" id="PF13338"/>
    </source>
</evidence>
<dbReference type="Proteomes" id="UP000334019">
    <property type="component" value="Chromosome"/>
</dbReference>
<proteinExistence type="predicted"/>